<evidence type="ECO:0000313" key="12">
    <source>
        <dbReference type="Proteomes" id="UP000254601"/>
    </source>
</evidence>
<dbReference type="InterPro" id="IPR033644">
    <property type="entry name" value="Ferrochelatase_C"/>
</dbReference>
<dbReference type="PROSITE" id="PS00534">
    <property type="entry name" value="FERROCHELATASE"/>
    <property type="match status" value="1"/>
</dbReference>
<gene>
    <name evidence="9 11" type="primary">hemH</name>
    <name evidence="11" type="ORF">NCTC13337_00913</name>
</gene>
<accession>A0A380MSQ6</accession>
<evidence type="ECO:0000256" key="9">
    <source>
        <dbReference type="HAMAP-Rule" id="MF_00323"/>
    </source>
</evidence>
<dbReference type="OrthoDB" id="9809741at2"/>
<dbReference type="PANTHER" id="PTHR11108:SF1">
    <property type="entry name" value="FERROCHELATASE, MITOCHONDRIAL"/>
    <property type="match status" value="1"/>
</dbReference>
<dbReference type="GO" id="GO:0004325">
    <property type="term" value="F:ferrochelatase activity"/>
    <property type="evidence" value="ECO:0007669"/>
    <property type="project" value="UniProtKB-UniRule"/>
</dbReference>
<keyword evidence="12" id="KW-1185">Reference proteome</keyword>
<comment type="pathway">
    <text evidence="9 10">Porphyrin-containing compound metabolism; protoheme biosynthesis; protoheme from protoporphyrin-IX: step 1/1.</text>
</comment>
<keyword evidence="3 9" id="KW-0479">Metal-binding</keyword>
<dbReference type="UniPathway" id="UPA00252">
    <property type="reaction ID" value="UER00325"/>
</dbReference>
<dbReference type="Gene3D" id="3.40.50.1400">
    <property type="match status" value="2"/>
</dbReference>
<dbReference type="Proteomes" id="UP000254601">
    <property type="component" value="Unassembled WGS sequence"/>
</dbReference>
<dbReference type="FunFam" id="3.40.50.1400:FF:000002">
    <property type="entry name" value="Ferrochelatase"/>
    <property type="match status" value="1"/>
</dbReference>
<dbReference type="GO" id="GO:0046872">
    <property type="term" value="F:metal ion binding"/>
    <property type="evidence" value="ECO:0007669"/>
    <property type="project" value="UniProtKB-KW"/>
</dbReference>
<keyword evidence="5 9" id="KW-0350">Heme biosynthesis</keyword>
<feature type="binding site" evidence="9">
    <location>
        <position position="202"/>
    </location>
    <ligand>
        <name>Fe(2+)</name>
        <dbReference type="ChEBI" id="CHEBI:29033"/>
    </ligand>
</feature>
<keyword evidence="6 9" id="KW-0456">Lyase</keyword>
<dbReference type="AlphaFoldDB" id="A0A380MSQ6"/>
<comment type="similarity">
    <text evidence="1 9 10">Belongs to the ferrochelatase family.</text>
</comment>
<comment type="function">
    <text evidence="9 10">Catalyzes the ferrous insertion into protoporphyrin IX.</text>
</comment>
<dbReference type="InterPro" id="IPR019772">
    <property type="entry name" value="Ferrochelatase_AS"/>
</dbReference>
<dbReference type="InterPro" id="IPR001015">
    <property type="entry name" value="Ferrochelatase"/>
</dbReference>
<keyword evidence="7 9" id="KW-0627">Porphyrin biosynthesis</keyword>
<comment type="catalytic activity">
    <reaction evidence="9 10">
        <text>heme b + 2 H(+) = protoporphyrin IX + Fe(2+)</text>
        <dbReference type="Rhea" id="RHEA:22584"/>
        <dbReference type="ChEBI" id="CHEBI:15378"/>
        <dbReference type="ChEBI" id="CHEBI:29033"/>
        <dbReference type="ChEBI" id="CHEBI:57306"/>
        <dbReference type="ChEBI" id="CHEBI:60344"/>
        <dbReference type="EC" id="4.98.1.1"/>
    </reaction>
</comment>
<evidence type="ECO:0000256" key="4">
    <source>
        <dbReference type="ARBA" id="ARBA00023004"/>
    </source>
</evidence>
<evidence type="ECO:0000256" key="5">
    <source>
        <dbReference type="ARBA" id="ARBA00023133"/>
    </source>
</evidence>
<evidence type="ECO:0000256" key="2">
    <source>
        <dbReference type="ARBA" id="ARBA00022490"/>
    </source>
</evidence>
<proteinExistence type="inferred from homology"/>
<dbReference type="InterPro" id="IPR033659">
    <property type="entry name" value="Ferrochelatase_N"/>
</dbReference>
<dbReference type="CDD" id="cd00419">
    <property type="entry name" value="Ferrochelatase_C"/>
    <property type="match status" value="1"/>
</dbReference>
<feature type="binding site" evidence="9">
    <location>
        <position position="283"/>
    </location>
    <ligand>
        <name>Fe(2+)</name>
        <dbReference type="ChEBI" id="CHEBI:29033"/>
    </ligand>
</feature>
<evidence type="ECO:0000256" key="7">
    <source>
        <dbReference type="ARBA" id="ARBA00023244"/>
    </source>
</evidence>
<evidence type="ECO:0000256" key="6">
    <source>
        <dbReference type="ARBA" id="ARBA00023239"/>
    </source>
</evidence>
<organism evidence="11 12">
    <name type="scientific">Suttonella ornithocola</name>
    <dbReference type="NCBI Taxonomy" id="279832"/>
    <lineage>
        <taxon>Bacteria</taxon>
        <taxon>Pseudomonadati</taxon>
        <taxon>Pseudomonadota</taxon>
        <taxon>Gammaproteobacteria</taxon>
        <taxon>Cardiobacteriales</taxon>
        <taxon>Cardiobacteriaceae</taxon>
        <taxon>Suttonella</taxon>
    </lineage>
</organism>
<evidence type="ECO:0000256" key="10">
    <source>
        <dbReference type="RuleBase" id="RU000607"/>
    </source>
</evidence>
<dbReference type="NCBIfam" id="TIGR00109">
    <property type="entry name" value="hemH"/>
    <property type="match status" value="1"/>
</dbReference>
<dbReference type="EC" id="4.98.1.1" evidence="9 10"/>
<dbReference type="PANTHER" id="PTHR11108">
    <property type="entry name" value="FERROCHELATASE"/>
    <property type="match status" value="1"/>
</dbReference>
<evidence type="ECO:0000256" key="8">
    <source>
        <dbReference type="ARBA" id="ARBA00024536"/>
    </source>
</evidence>
<evidence type="ECO:0000313" key="11">
    <source>
        <dbReference type="EMBL" id="SUO94741.1"/>
    </source>
</evidence>
<dbReference type="Pfam" id="PF00762">
    <property type="entry name" value="Ferrochelatase"/>
    <property type="match status" value="1"/>
</dbReference>
<sequence length="361" mass="42200">MFQHSTSKSAVLLINLGSPDEPTTPALKRYLKEFLSDFRVIDLPRWKWWPILNGIILQTRPKKSAMLYQKIWTDEGSPLLVITEKQVKAIQEYFVSNKREHIIIDYAMRYGNPSIASKLADLKLKGVNQLLIIPMYPQYSDATTASVIDEVAHSFRSMRYMPEWRFIHHWHDHDLYISALADSYQEYCEKNGHPEKLLLSFHGVPKRYLEEGDPYFCFCHKTARLFREKLNLSNDFVELVFQSRFGSEPWLQPYTDIRLEELAKKGTQSVAVMCPGFSADCLETLEEIAETNRELFLNSGGKNYDYIPALNASPKHIELLVQLIDEHTNDWMRFQKEGLEKEKEFAMFADEQMMIWEKGIK</sequence>
<reference evidence="11 12" key="1">
    <citation type="submission" date="2018-06" db="EMBL/GenBank/DDBJ databases">
        <authorList>
            <consortium name="Pathogen Informatics"/>
            <person name="Doyle S."/>
        </authorList>
    </citation>
    <scope>NUCLEOTIDE SEQUENCE [LARGE SCALE GENOMIC DNA]</scope>
    <source>
        <strain evidence="11 12">NCTC13337</strain>
    </source>
</reference>
<evidence type="ECO:0000256" key="1">
    <source>
        <dbReference type="ARBA" id="ARBA00007718"/>
    </source>
</evidence>
<dbReference type="SUPFAM" id="SSF53800">
    <property type="entry name" value="Chelatase"/>
    <property type="match status" value="1"/>
</dbReference>
<keyword evidence="4 9" id="KW-0408">Iron</keyword>
<comment type="catalytic activity">
    <reaction evidence="8">
        <text>Fe-coproporphyrin III + 2 H(+) = coproporphyrin III + Fe(2+)</text>
        <dbReference type="Rhea" id="RHEA:49572"/>
        <dbReference type="ChEBI" id="CHEBI:15378"/>
        <dbReference type="ChEBI" id="CHEBI:29033"/>
        <dbReference type="ChEBI" id="CHEBI:68438"/>
        <dbReference type="ChEBI" id="CHEBI:131725"/>
        <dbReference type="EC" id="4.99.1.9"/>
    </reaction>
    <physiologicalReaction direction="right-to-left" evidence="8">
        <dbReference type="Rhea" id="RHEA:49574"/>
    </physiologicalReaction>
</comment>
<dbReference type="GO" id="GO:0005737">
    <property type="term" value="C:cytoplasm"/>
    <property type="evidence" value="ECO:0007669"/>
    <property type="project" value="UniProtKB-SubCell"/>
</dbReference>
<dbReference type="HAMAP" id="MF_00323">
    <property type="entry name" value="Ferrochelatase"/>
    <property type="match status" value="1"/>
</dbReference>
<dbReference type="GO" id="GO:0006783">
    <property type="term" value="P:heme biosynthetic process"/>
    <property type="evidence" value="ECO:0007669"/>
    <property type="project" value="UniProtKB-UniRule"/>
</dbReference>
<dbReference type="CDD" id="cd03411">
    <property type="entry name" value="Ferrochelatase_N"/>
    <property type="match status" value="1"/>
</dbReference>
<protein>
    <recommendedName>
        <fullName evidence="9 10">Ferrochelatase</fullName>
        <ecNumber evidence="9 10">4.98.1.1</ecNumber>
    </recommendedName>
    <alternativeName>
        <fullName evidence="9">Heme synthase</fullName>
    </alternativeName>
    <alternativeName>
        <fullName evidence="9">Protoheme ferro-lyase</fullName>
    </alternativeName>
</protein>
<evidence type="ECO:0000256" key="3">
    <source>
        <dbReference type="ARBA" id="ARBA00022723"/>
    </source>
</evidence>
<name>A0A380MSQ6_9GAMM</name>
<dbReference type="RefSeq" id="WP_072575391.1">
    <property type="nucleotide sequence ID" value="NZ_LWHB01000003.1"/>
</dbReference>
<keyword evidence="2 9" id="KW-0963">Cytoplasm</keyword>
<comment type="subcellular location">
    <subcellularLocation>
        <location evidence="9 10">Cytoplasm</location>
    </subcellularLocation>
</comment>
<dbReference type="EMBL" id="UHIC01000001">
    <property type="protein sequence ID" value="SUO94741.1"/>
    <property type="molecule type" value="Genomic_DNA"/>
</dbReference>